<reference evidence="2 3" key="1">
    <citation type="submission" date="2019-05" db="EMBL/GenBank/DDBJ databases">
        <title>Another draft genome of Portunus trituberculatus and its Hox gene families provides insights of decapod evolution.</title>
        <authorList>
            <person name="Jeong J.-H."/>
            <person name="Song I."/>
            <person name="Kim S."/>
            <person name="Choi T."/>
            <person name="Kim D."/>
            <person name="Ryu S."/>
            <person name="Kim W."/>
        </authorList>
    </citation>
    <scope>NUCLEOTIDE SEQUENCE [LARGE SCALE GENOMIC DNA]</scope>
    <source>
        <tissue evidence="2">Muscle</tissue>
    </source>
</reference>
<dbReference type="AlphaFoldDB" id="A0A5B7GM75"/>
<proteinExistence type="predicted"/>
<dbReference type="EMBL" id="VSRR010018365">
    <property type="protein sequence ID" value="MPC61280.1"/>
    <property type="molecule type" value="Genomic_DNA"/>
</dbReference>
<protein>
    <submittedName>
        <fullName evidence="2">Uncharacterized protein</fullName>
    </submittedName>
</protein>
<comment type="caution">
    <text evidence="2">The sequence shown here is derived from an EMBL/GenBank/DDBJ whole genome shotgun (WGS) entry which is preliminary data.</text>
</comment>
<feature type="region of interest" description="Disordered" evidence="1">
    <location>
        <begin position="1"/>
        <end position="32"/>
    </location>
</feature>
<name>A0A5B7GM75_PORTR</name>
<evidence type="ECO:0000256" key="1">
    <source>
        <dbReference type="SAM" id="MobiDB-lite"/>
    </source>
</evidence>
<accession>A0A5B7GM75</accession>
<gene>
    <name evidence="2" type="ORF">E2C01_055348</name>
</gene>
<evidence type="ECO:0000313" key="3">
    <source>
        <dbReference type="Proteomes" id="UP000324222"/>
    </source>
</evidence>
<organism evidence="2 3">
    <name type="scientific">Portunus trituberculatus</name>
    <name type="common">Swimming crab</name>
    <name type="synonym">Neptunus trituberculatus</name>
    <dbReference type="NCBI Taxonomy" id="210409"/>
    <lineage>
        <taxon>Eukaryota</taxon>
        <taxon>Metazoa</taxon>
        <taxon>Ecdysozoa</taxon>
        <taxon>Arthropoda</taxon>
        <taxon>Crustacea</taxon>
        <taxon>Multicrustacea</taxon>
        <taxon>Malacostraca</taxon>
        <taxon>Eumalacostraca</taxon>
        <taxon>Eucarida</taxon>
        <taxon>Decapoda</taxon>
        <taxon>Pleocyemata</taxon>
        <taxon>Brachyura</taxon>
        <taxon>Eubrachyura</taxon>
        <taxon>Portunoidea</taxon>
        <taxon>Portunidae</taxon>
        <taxon>Portuninae</taxon>
        <taxon>Portunus</taxon>
    </lineage>
</organism>
<evidence type="ECO:0000313" key="2">
    <source>
        <dbReference type="EMBL" id="MPC61280.1"/>
    </source>
</evidence>
<keyword evidence="3" id="KW-1185">Reference proteome</keyword>
<sequence>MAPKRLISGENKESGESASVSEPPHSISGFTGITPEEKLKNMFSWIVTSSAFSPPLLNYPSPAFTYGMYKSKF</sequence>
<dbReference type="Proteomes" id="UP000324222">
    <property type="component" value="Unassembled WGS sequence"/>
</dbReference>